<dbReference type="AlphaFoldDB" id="A0A923RR42"/>
<dbReference type="Gene3D" id="3.40.50.360">
    <property type="match status" value="1"/>
</dbReference>
<dbReference type="Proteomes" id="UP000652477">
    <property type="component" value="Unassembled WGS sequence"/>
</dbReference>
<accession>A0A923RR42</accession>
<dbReference type="RefSeq" id="WP_186875972.1">
    <property type="nucleotide sequence ID" value="NZ_JACOPF010000002.1"/>
</dbReference>
<keyword evidence="2" id="KW-0288">FMN</keyword>
<proteinExistence type="predicted"/>
<dbReference type="PANTHER" id="PTHR43278:SF2">
    <property type="entry name" value="IRON-SULFUR FLAVOPROTEIN"/>
    <property type="match status" value="1"/>
</dbReference>
<dbReference type="InterPro" id="IPR051796">
    <property type="entry name" value="ISF_SsuE-like"/>
</dbReference>
<keyword evidence="1" id="KW-0285">Flavoprotein</keyword>
<organism evidence="3 4">
    <name type="scientific">Mediterraneibacter hominis</name>
    <dbReference type="NCBI Taxonomy" id="2763054"/>
    <lineage>
        <taxon>Bacteria</taxon>
        <taxon>Bacillati</taxon>
        <taxon>Bacillota</taxon>
        <taxon>Clostridia</taxon>
        <taxon>Lachnospirales</taxon>
        <taxon>Lachnospiraceae</taxon>
        <taxon>Mediterraneibacter</taxon>
    </lineage>
</organism>
<reference evidence="3" key="1">
    <citation type="submission" date="2020-08" db="EMBL/GenBank/DDBJ databases">
        <title>Genome public.</title>
        <authorList>
            <person name="Liu C."/>
            <person name="Sun Q."/>
        </authorList>
    </citation>
    <scope>NUCLEOTIDE SEQUENCE</scope>
    <source>
        <strain evidence="3">NSJ-55</strain>
    </source>
</reference>
<gene>
    <name evidence="3" type="ORF">H8S37_10260</name>
</gene>
<dbReference type="PANTHER" id="PTHR43278">
    <property type="entry name" value="NAD(P)H-DEPENDENT FMN-CONTAINING OXIDOREDUCTASE YWQN-RELATED"/>
    <property type="match status" value="1"/>
</dbReference>
<evidence type="ECO:0000313" key="4">
    <source>
        <dbReference type="Proteomes" id="UP000652477"/>
    </source>
</evidence>
<name>A0A923RR42_9FIRM</name>
<dbReference type="EMBL" id="JACOPF010000002">
    <property type="protein sequence ID" value="MBC5689298.1"/>
    <property type="molecule type" value="Genomic_DNA"/>
</dbReference>
<protein>
    <submittedName>
        <fullName evidence="3">Flavodoxin family protein</fullName>
    </submittedName>
</protein>
<keyword evidence="4" id="KW-1185">Reference proteome</keyword>
<sequence length="171" mass="20181">MNLLLSDFPLTEELPKCDQNCYVDLNQMKIAGCKGCFGCWVKTPGKCVLRDDAVKIYPLIAKSERLIYVSRLFYGSYDEPMKYMLERAIPIQQAFIRLYHNETHHVQRQVVKKQAVIIAYGEKDEQEREIFRKLVGRNAKNMQFTDWKIHFSPEKEVEKAIRREVGLWESF</sequence>
<comment type="caution">
    <text evidence="3">The sequence shown here is derived from an EMBL/GenBank/DDBJ whole genome shotgun (WGS) entry which is preliminary data.</text>
</comment>
<evidence type="ECO:0000256" key="1">
    <source>
        <dbReference type="ARBA" id="ARBA00022630"/>
    </source>
</evidence>
<evidence type="ECO:0000313" key="3">
    <source>
        <dbReference type="EMBL" id="MBC5689298.1"/>
    </source>
</evidence>
<dbReference type="SUPFAM" id="SSF52218">
    <property type="entry name" value="Flavoproteins"/>
    <property type="match status" value="1"/>
</dbReference>
<evidence type="ECO:0000256" key="2">
    <source>
        <dbReference type="ARBA" id="ARBA00022643"/>
    </source>
</evidence>
<dbReference type="InterPro" id="IPR029039">
    <property type="entry name" value="Flavoprotein-like_sf"/>
</dbReference>